<proteinExistence type="predicted"/>
<gene>
    <name evidence="1" type="ORF">IP91_00833</name>
</gene>
<dbReference type="Proteomes" id="UP000318431">
    <property type="component" value="Unassembled WGS sequence"/>
</dbReference>
<reference evidence="1 2" key="1">
    <citation type="journal article" date="2015" name="Stand. Genomic Sci.">
        <title>Genomic Encyclopedia of Bacterial and Archaeal Type Strains, Phase III: the genomes of soil and plant-associated and newly described type strains.</title>
        <authorList>
            <person name="Whitman W.B."/>
            <person name="Woyke T."/>
            <person name="Klenk H.P."/>
            <person name="Zhou Y."/>
            <person name="Lilburn T.G."/>
            <person name="Beck B.J."/>
            <person name="De Vos P."/>
            <person name="Vandamme P."/>
            <person name="Eisen J.A."/>
            <person name="Garrity G."/>
            <person name="Hugenholtz P."/>
            <person name="Kyrpides N.C."/>
        </authorList>
    </citation>
    <scope>NUCLEOTIDE SEQUENCE [LARGE SCALE GENOMIC DNA]</scope>
    <source>
        <strain evidence="1 2">CGMCC 1.10822</strain>
    </source>
</reference>
<evidence type="ECO:0000313" key="1">
    <source>
        <dbReference type="EMBL" id="TWI69760.1"/>
    </source>
</evidence>
<dbReference type="AlphaFoldDB" id="A0A562RMW0"/>
<sequence length="183" mass="18232">MNARWKTALAALPARQLNLLVAGAIAIAAALAWTVALRAPLANFKAQRATLVTLQATAAATAAQPRLAPLAAGAAAAAAPAAAPDPLALIGAVSRSAALAGVGVSSAAQGAEQTAGGLHLQVLDIAATGSYAGIQAWLEDIEHSQPAVGILQLELRPDETGQHRHVKLQLAIYSLAGAGAAKP</sequence>
<dbReference type="RefSeq" id="WP_145647498.1">
    <property type="nucleotide sequence ID" value="NZ_VLLB01000001.1"/>
</dbReference>
<dbReference type="InterPro" id="IPR014717">
    <property type="entry name" value="Transl_elong_EF1B/ribsomal_bS6"/>
</dbReference>
<dbReference type="EMBL" id="VLLB01000001">
    <property type="protein sequence ID" value="TWI69760.1"/>
    <property type="molecule type" value="Genomic_DNA"/>
</dbReference>
<comment type="caution">
    <text evidence="1">The sequence shown here is derived from an EMBL/GenBank/DDBJ whole genome shotgun (WGS) entry which is preliminary data.</text>
</comment>
<dbReference type="InterPro" id="IPR034756">
    <property type="entry name" value="T2SSM_b"/>
</dbReference>
<name>A0A562RMW0_9BURK</name>
<evidence type="ECO:0000313" key="2">
    <source>
        <dbReference type="Proteomes" id="UP000318431"/>
    </source>
</evidence>
<protein>
    <submittedName>
        <fullName evidence="1">Type II secretion system (T2SS) protein M subtype b</fullName>
    </submittedName>
</protein>
<dbReference type="Gene3D" id="3.30.70.60">
    <property type="match status" value="1"/>
</dbReference>
<accession>A0A562RMW0</accession>
<organism evidence="1 2">
    <name type="scientific">Pseudoduganella lurida</name>
    <dbReference type="NCBI Taxonomy" id="1036180"/>
    <lineage>
        <taxon>Bacteria</taxon>
        <taxon>Pseudomonadati</taxon>
        <taxon>Pseudomonadota</taxon>
        <taxon>Betaproteobacteria</taxon>
        <taxon>Burkholderiales</taxon>
        <taxon>Oxalobacteraceae</taxon>
        <taxon>Telluria group</taxon>
        <taxon>Pseudoduganella</taxon>
    </lineage>
</organism>
<keyword evidence="2" id="KW-1185">Reference proteome</keyword>
<dbReference type="Pfam" id="PF10741">
    <property type="entry name" value="T2SSM_b"/>
    <property type="match status" value="1"/>
</dbReference>
<dbReference type="OrthoDB" id="8760074at2"/>